<keyword evidence="1" id="KW-0472">Membrane</keyword>
<reference evidence="2 3" key="1">
    <citation type="submission" date="2021-06" db="EMBL/GenBank/DDBJ databases">
        <title>Bacillus sp. RD4P76, an endophyte from a halophyte.</title>
        <authorList>
            <person name="Sun J.-Q."/>
        </authorList>
    </citation>
    <scope>NUCLEOTIDE SEQUENCE [LARGE SCALE GENOMIC DNA]</scope>
    <source>
        <strain evidence="2 3">CGMCC 1.15917</strain>
    </source>
</reference>
<keyword evidence="1" id="KW-1133">Transmembrane helix</keyword>
<comment type="caution">
    <text evidence="2">The sequence shown here is derived from an EMBL/GenBank/DDBJ whole genome shotgun (WGS) entry which is preliminary data.</text>
</comment>
<organism evidence="2 3">
    <name type="scientific">Evansella tamaricis</name>
    <dbReference type="NCBI Taxonomy" id="2069301"/>
    <lineage>
        <taxon>Bacteria</taxon>
        <taxon>Bacillati</taxon>
        <taxon>Bacillota</taxon>
        <taxon>Bacilli</taxon>
        <taxon>Bacillales</taxon>
        <taxon>Bacillaceae</taxon>
        <taxon>Evansella</taxon>
    </lineage>
</organism>
<keyword evidence="3" id="KW-1185">Reference proteome</keyword>
<evidence type="ECO:0000313" key="3">
    <source>
        <dbReference type="Proteomes" id="UP000784880"/>
    </source>
</evidence>
<evidence type="ECO:0000313" key="2">
    <source>
        <dbReference type="EMBL" id="MBU9710210.1"/>
    </source>
</evidence>
<dbReference type="Proteomes" id="UP000784880">
    <property type="component" value="Unassembled WGS sequence"/>
</dbReference>
<dbReference type="InterPro" id="IPR025441">
    <property type="entry name" value="DUF4181"/>
</dbReference>
<dbReference type="RefSeq" id="WP_217064103.1">
    <property type="nucleotide sequence ID" value="NZ_JAHQCS010000008.1"/>
</dbReference>
<keyword evidence="1" id="KW-0812">Transmembrane</keyword>
<feature type="transmembrane region" description="Helical" evidence="1">
    <location>
        <begin position="43"/>
        <end position="60"/>
    </location>
</feature>
<dbReference type="Pfam" id="PF13789">
    <property type="entry name" value="DUF4181"/>
    <property type="match status" value="1"/>
</dbReference>
<protein>
    <submittedName>
        <fullName evidence="2">DUF4181 domain-containing protein</fullName>
    </submittedName>
</protein>
<gene>
    <name evidence="2" type="ORF">KS419_00340</name>
</gene>
<evidence type="ECO:0000256" key="1">
    <source>
        <dbReference type="SAM" id="Phobius"/>
    </source>
</evidence>
<feature type="transmembrane region" description="Helical" evidence="1">
    <location>
        <begin position="67"/>
        <end position="87"/>
    </location>
</feature>
<sequence>MISIIILLFSIFLLDQVISRLLIKKWRLHGPFVKYVNKMHEIIERSLFTCLFIIIIFTSLEFPHLRIFIFIGLSTLFGFRTFMLWRFTEEPKVHLLSGIRFTLAILGSITYGIFI</sequence>
<accession>A0ABS6JCP5</accession>
<name>A0ABS6JCP5_9BACI</name>
<dbReference type="EMBL" id="JAHQCS010000008">
    <property type="protein sequence ID" value="MBU9710210.1"/>
    <property type="molecule type" value="Genomic_DNA"/>
</dbReference>
<proteinExistence type="predicted"/>
<feature type="transmembrane region" description="Helical" evidence="1">
    <location>
        <begin position="93"/>
        <end position="114"/>
    </location>
</feature>